<dbReference type="NCBIfam" id="TIGR01828">
    <property type="entry name" value="pyru_phos_dikin"/>
    <property type="match status" value="1"/>
</dbReference>
<dbReference type="InterPro" id="IPR036637">
    <property type="entry name" value="Phosphohistidine_dom_sf"/>
</dbReference>
<keyword evidence="6" id="KW-0808">Transferase</keyword>
<evidence type="ECO:0000256" key="8">
    <source>
        <dbReference type="ARBA" id="ARBA00022777"/>
    </source>
</evidence>
<dbReference type="EC" id="2.7.9.1" evidence="4 10"/>
<evidence type="ECO:0000256" key="10">
    <source>
        <dbReference type="PIRNR" id="PIRNR000853"/>
    </source>
</evidence>
<organism evidence="16 17">
    <name type="scientific">Thalassovita litoralis</name>
    <dbReference type="NCBI Taxonomy" id="1010611"/>
    <lineage>
        <taxon>Bacteria</taxon>
        <taxon>Pseudomonadati</taxon>
        <taxon>Pseudomonadota</taxon>
        <taxon>Alphaproteobacteria</taxon>
        <taxon>Rhodobacterales</taxon>
        <taxon>Roseobacteraceae</taxon>
        <taxon>Thalassovita</taxon>
    </lineage>
</organism>
<dbReference type="InterPro" id="IPR010121">
    <property type="entry name" value="Pyruvate_phosphate_dikinase"/>
</dbReference>
<feature type="binding site" evidence="12">
    <location>
        <position position="769"/>
    </location>
    <ligand>
        <name>substrate</name>
    </ligand>
</feature>
<dbReference type="InterPro" id="IPR023151">
    <property type="entry name" value="PEP_util_CS"/>
</dbReference>
<dbReference type="EMBL" id="FXTO01000003">
    <property type="protein sequence ID" value="SMO45602.1"/>
    <property type="molecule type" value="Genomic_DNA"/>
</dbReference>
<dbReference type="Proteomes" id="UP000316030">
    <property type="component" value="Unassembled WGS sequence"/>
</dbReference>
<accession>A0A521BEU5</accession>
<feature type="binding site" evidence="12">
    <location>
        <position position="768"/>
    </location>
    <ligand>
        <name>substrate</name>
    </ligand>
</feature>
<dbReference type="GO" id="GO:0016301">
    <property type="term" value="F:kinase activity"/>
    <property type="evidence" value="ECO:0007669"/>
    <property type="project" value="UniProtKB-UniRule"/>
</dbReference>
<keyword evidence="8 16" id="KW-0418">Kinase</keyword>
<dbReference type="InterPro" id="IPR040442">
    <property type="entry name" value="Pyrv_kinase-like_dom_sf"/>
</dbReference>
<comment type="similarity">
    <text evidence="3 10">Belongs to the PEP-utilizing enzyme family.</text>
</comment>
<feature type="active site" description="Tele-phosphohistidine intermediate" evidence="11">
    <location>
        <position position="457"/>
    </location>
</feature>
<protein>
    <recommendedName>
        <fullName evidence="5 10">Pyruvate, phosphate dikinase</fullName>
        <ecNumber evidence="4 10">2.7.9.1</ecNumber>
    </recommendedName>
</protein>
<feature type="binding site" evidence="12">
    <location>
        <position position="771"/>
    </location>
    <ligand>
        <name>substrate</name>
    </ligand>
</feature>
<dbReference type="InterPro" id="IPR000121">
    <property type="entry name" value="PEP_util_C"/>
</dbReference>
<feature type="binding site" evidence="12">
    <location>
        <position position="620"/>
    </location>
    <ligand>
        <name>substrate</name>
    </ligand>
</feature>
<evidence type="ECO:0000256" key="9">
    <source>
        <dbReference type="ARBA" id="ARBA00022842"/>
    </source>
</evidence>
<dbReference type="AlphaFoldDB" id="A0A521BEU5"/>
<dbReference type="InterPro" id="IPR008279">
    <property type="entry name" value="PEP-util_enz_mobile_dom"/>
</dbReference>
<dbReference type="Pfam" id="PF02896">
    <property type="entry name" value="PEP-utilizers_C"/>
    <property type="match status" value="1"/>
</dbReference>
<dbReference type="SUPFAM" id="SSF52009">
    <property type="entry name" value="Phosphohistidine domain"/>
    <property type="match status" value="1"/>
</dbReference>
<dbReference type="InterPro" id="IPR015813">
    <property type="entry name" value="Pyrv/PenolPyrv_kinase-like_dom"/>
</dbReference>
<comment type="function">
    <text evidence="2">Catalyzes the reversible phosphorylation of pyruvate and phosphate.</text>
</comment>
<evidence type="ECO:0000259" key="14">
    <source>
        <dbReference type="Pfam" id="PF00391"/>
    </source>
</evidence>
<evidence type="ECO:0000256" key="3">
    <source>
        <dbReference type="ARBA" id="ARBA00007837"/>
    </source>
</evidence>
<evidence type="ECO:0000313" key="17">
    <source>
        <dbReference type="Proteomes" id="UP000316030"/>
    </source>
</evidence>
<feature type="binding site" evidence="12">
    <location>
        <position position="564"/>
    </location>
    <ligand>
        <name>substrate</name>
    </ligand>
</feature>
<dbReference type="GO" id="GO:0046872">
    <property type="term" value="F:metal ion binding"/>
    <property type="evidence" value="ECO:0007669"/>
    <property type="project" value="UniProtKB-UniRule"/>
</dbReference>
<dbReference type="PIRSF" id="PIRSF000853">
    <property type="entry name" value="PPDK"/>
    <property type="match status" value="1"/>
</dbReference>
<evidence type="ECO:0000256" key="5">
    <source>
        <dbReference type="ARBA" id="ARBA00020138"/>
    </source>
</evidence>
<feature type="active site" description="Proton donor" evidence="11">
    <location>
        <position position="833"/>
    </location>
</feature>
<feature type="binding site" evidence="12">
    <location>
        <position position="747"/>
    </location>
    <ligand>
        <name>substrate</name>
    </ligand>
</feature>
<sequence length="882" mass="95652">MQDESPRAEISRRGLALSRMGRILRPLMKGAAVQQNDPHITLITPSAPMTASTHGGRAKCLQRLVRLDLPVPKTVALSFDAVHRIAAGDMPNIPALLEPFGDAPLLCVRPSSEDPDWGGPGAVLNIGMNDAMYVDLCDQLGAEAAAAMYLRFVQAYAIHVARLDPDMFDDVALDGPEGLSEVLRAYEDETEEEFPQDPAVQLAEVLRSMARAWEGTTARLLRQAKGAPADAGLGLVVQEMALGMGQGECGSGVIQLVHSKTGEPQITGRYLSQSQGRDALSVGAGALFLERDPRGPSLQELAPDAFDDLIRHTGMMRQRLREEMQAEFTIENGRVHILDGVRVARTARAAVRIAISLAEDGIIPKEEALLRIEPRAMNELLHRQVDPDARRDRLARGIAASPGAASGRIVFSAAEAQASAARGEACVLVRRETSPEDIRGMHAAVAVLTERGGMTSHAAVIGRGMGLPCVVGASSLTFHTRRKTLETPDGREFRAGDVITIDGTNGEVLAGEAPMLEAAQDDAFQTLMGWADEYRDIGVRANADTPADATTARNFGAQGIGLCRTEHMFFEADRLTVMREMIFADDSQDRRAALDRLLPMQRADFAELFRIMQGQPVCIRLFDPPLHEFLPSDRAGHRELAEALDLPLSDVTRRVEALSEYNPMLGMRGVRLGITVPEIYEMQARAIFEATIEASRDGDPVVPEIMIPLVSAKREVELVKTRVDAVAVAVRNETGVKFAYRLGVMVETPRAALRAGEIATHCEFLSFGTNDLTQMTYGLSRDDAGRFMSAYVQQGVYPEDPFHMLDTEGVGELLSIGAARGREAHPNLTLSICGEHGGNPESIAFCREAGFSYVSCSPFRVPVARLAAAQLAVRDKLGYISG</sequence>
<feature type="binding site" evidence="13">
    <location>
        <position position="747"/>
    </location>
    <ligand>
        <name>Mg(2+)</name>
        <dbReference type="ChEBI" id="CHEBI:18420"/>
    </ligand>
</feature>
<dbReference type="Gene3D" id="3.30.1490.20">
    <property type="entry name" value="ATP-grasp fold, A domain"/>
    <property type="match status" value="1"/>
</dbReference>
<dbReference type="Gene3D" id="3.20.20.60">
    <property type="entry name" value="Phosphoenolpyruvate-binding domains"/>
    <property type="match status" value="1"/>
</dbReference>
<evidence type="ECO:0000256" key="6">
    <source>
        <dbReference type="ARBA" id="ARBA00022679"/>
    </source>
</evidence>
<evidence type="ECO:0000256" key="4">
    <source>
        <dbReference type="ARBA" id="ARBA00011994"/>
    </source>
</evidence>
<dbReference type="SUPFAM" id="SSF51621">
    <property type="entry name" value="Phosphoenolpyruvate/pyruvate domain"/>
    <property type="match status" value="1"/>
</dbReference>
<dbReference type="Pfam" id="PF00391">
    <property type="entry name" value="PEP-utilizers"/>
    <property type="match status" value="1"/>
</dbReference>
<evidence type="ECO:0000256" key="2">
    <source>
        <dbReference type="ARBA" id="ARBA00003144"/>
    </source>
</evidence>
<dbReference type="Gene3D" id="1.10.189.10">
    <property type="entry name" value="Pyruvate Phosphate Dikinase, domain 2"/>
    <property type="match status" value="1"/>
</dbReference>
<dbReference type="PANTHER" id="PTHR22931">
    <property type="entry name" value="PHOSPHOENOLPYRUVATE DIKINASE-RELATED"/>
    <property type="match status" value="1"/>
</dbReference>
<gene>
    <name evidence="16" type="ORF">SAMN06265173_10323</name>
</gene>
<comment type="catalytic activity">
    <reaction evidence="10">
        <text>pyruvate + phosphate + ATP = phosphoenolpyruvate + AMP + diphosphate + H(+)</text>
        <dbReference type="Rhea" id="RHEA:10756"/>
        <dbReference type="ChEBI" id="CHEBI:15361"/>
        <dbReference type="ChEBI" id="CHEBI:15378"/>
        <dbReference type="ChEBI" id="CHEBI:30616"/>
        <dbReference type="ChEBI" id="CHEBI:33019"/>
        <dbReference type="ChEBI" id="CHEBI:43474"/>
        <dbReference type="ChEBI" id="CHEBI:58702"/>
        <dbReference type="ChEBI" id="CHEBI:456215"/>
        <dbReference type="EC" id="2.7.9.1"/>
    </reaction>
</comment>
<keyword evidence="7 13" id="KW-0479">Metal-binding</keyword>
<evidence type="ECO:0000256" key="13">
    <source>
        <dbReference type="PIRSR" id="PIRSR000853-3"/>
    </source>
</evidence>
<feature type="binding site" evidence="12">
    <location>
        <position position="770"/>
    </location>
    <ligand>
        <name>substrate</name>
    </ligand>
</feature>
<evidence type="ECO:0000256" key="12">
    <source>
        <dbReference type="PIRSR" id="PIRSR000853-2"/>
    </source>
</evidence>
<evidence type="ECO:0000256" key="11">
    <source>
        <dbReference type="PIRSR" id="PIRSR000853-1"/>
    </source>
</evidence>
<keyword evidence="16" id="KW-0670">Pyruvate</keyword>
<feature type="domain" description="PEP-utilising enzyme mobile" evidence="14">
    <location>
        <begin position="425"/>
        <end position="506"/>
    </location>
</feature>
<dbReference type="GO" id="GO:0050242">
    <property type="term" value="F:pyruvate, phosphate dikinase activity"/>
    <property type="evidence" value="ECO:0007669"/>
    <property type="project" value="UniProtKB-UniRule"/>
</dbReference>
<keyword evidence="9 13" id="KW-0460">Magnesium</keyword>
<feature type="domain" description="PEP-utilising enzyme C-terminal" evidence="15">
    <location>
        <begin position="520"/>
        <end position="872"/>
    </location>
</feature>
<evidence type="ECO:0000259" key="15">
    <source>
        <dbReference type="Pfam" id="PF02896"/>
    </source>
</evidence>
<comment type="cofactor">
    <cofactor evidence="1 10 13">
        <name>Mg(2+)</name>
        <dbReference type="ChEBI" id="CHEBI:18420"/>
    </cofactor>
</comment>
<feature type="binding site" evidence="13">
    <location>
        <position position="771"/>
    </location>
    <ligand>
        <name>Mg(2+)</name>
        <dbReference type="ChEBI" id="CHEBI:18420"/>
    </ligand>
</feature>
<keyword evidence="17" id="KW-1185">Reference proteome</keyword>
<dbReference type="PROSITE" id="PS00742">
    <property type="entry name" value="PEP_ENZYMES_2"/>
    <property type="match status" value="1"/>
</dbReference>
<reference evidence="16 17" key="1">
    <citation type="submission" date="2017-05" db="EMBL/GenBank/DDBJ databases">
        <authorList>
            <person name="Varghese N."/>
            <person name="Submissions S."/>
        </authorList>
    </citation>
    <scope>NUCLEOTIDE SEQUENCE [LARGE SCALE GENOMIC DNA]</scope>
    <source>
        <strain evidence="16 17">DSM 29506</strain>
    </source>
</reference>
<evidence type="ECO:0000256" key="7">
    <source>
        <dbReference type="ARBA" id="ARBA00022723"/>
    </source>
</evidence>
<dbReference type="GO" id="GO:0005524">
    <property type="term" value="F:ATP binding"/>
    <property type="evidence" value="ECO:0007669"/>
    <property type="project" value="UniProtKB-UniRule"/>
</dbReference>
<proteinExistence type="inferred from homology"/>
<dbReference type="SUPFAM" id="SSF56059">
    <property type="entry name" value="Glutathione synthetase ATP-binding domain-like"/>
    <property type="match status" value="1"/>
</dbReference>
<dbReference type="Gene3D" id="3.50.30.10">
    <property type="entry name" value="Phosphohistidine domain"/>
    <property type="match status" value="1"/>
</dbReference>
<evidence type="ECO:0000256" key="1">
    <source>
        <dbReference type="ARBA" id="ARBA00001946"/>
    </source>
</evidence>
<dbReference type="Gene3D" id="3.30.470.20">
    <property type="entry name" value="ATP-grasp fold, B domain"/>
    <property type="match status" value="1"/>
</dbReference>
<evidence type="ECO:0000313" key="16">
    <source>
        <dbReference type="EMBL" id="SMO45602.1"/>
    </source>
</evidence>
<dbReference type="InterPro" id="IPR013815">
    <property type="entry name" value="ATP_grasp_subdomain_1"/>
</dbReference>
<name>A0A521BEU5_9RHOB</name>
<dbReference type="PANTHER" id="PTHR22931:SF9">
    <property type="entry name" value="PYRUVATE, PHOSPHATE DIKINASE 1, CHLOROPLASTIC"/>
    <property type="match status" value="1"/>
</dbReference>